<keyword evidence="1" id="KW-0812">Transmembrane</keyword>
<organism evidence="2 3">
    <name type="scientific">Halioxenophilus aromaticivorans</name>
    <dbReference type="NCBI Taxonomy" id="1306992"/>
    <lineage>
        <taxon>Bacteria</taxon>
        <taxon>Pseudomonadati</taxon>
        <taxon>Pseudomonadota</taxon>
        <taxon>Gammaproteobacteria</taxon>
        <taxon>Alteromonadales</taxon>
        <taxon>Alteromonadaceae</taxon>
        <taxon>Halioxenophilus</taxon>
    </lineage>
</organism>
<dbReference type="EMBL" id="BAABLX010000006">
    <property type="protein sequence ID" value="GAA4932752.1"/>
    <property type="molecule type" value="Genomic_DNA"/>
</dbReference>
<dbReference type="Pfam" id="PF07963">
    <property type="entry name" value="N_methyl"/>
    <property type="match status" value="1"/>
</dbReference>
<dbReference type="GO" id="GO:0043683">
    <property type="term" value="P:type IV pilus assembly"/>
    <property type="evidence" value="ECO:0007669"/>
    <property type="project" value="InterPro"/>
</dbReference>
<keyword evidence="3" id="KW-1185">Reference proteome</keyword>
<dbReference type="Pfam" id="PF16074">
    <property type="entry name" value="PilW"/>
    <property type="match status" value="1"/>
</dbReference>
<gene>
    <name evidence="2" type="ORF">GCM10025791_06630</name>
</gene>
<reference evidence="3" key="1">
    <citation type="journal article" date="2019" name="Int. J. Syst. Evol. Microbiol.">
        <title>The Global Catalogue of Microorganisms (GCM) 10K type strain sequencing project: providing services to taxonomists for standard genome sequencing and annotation.</title>
        <authorList>
            <consortium name="The Broad Institute Genomics Platform"/>
            <consortium name="The Broad Institute Genome Sequencing Center for Infectious Disease"/>
            <person name="Wu L."/>
            <person name="Ma J."/>
        </authorList>
    </citation>
    <scope>NUCLEOTIDE SEQUENCE [LARGE SCALE GENOMIC DNA]</scope>
    <source>
        <strain evidence="3">JCM 19134</strain>
    </source>
</reference>
<sequence>MGHLKIVSTRGFTLVELLVAMALGVTLLFGVTQIFSSSRDSARLQNAMASVQDGGRVAVEVLSRDIRNADFSGCLRDRTTLTNGLQGAPSPSFYDYYSLDTVGGNTADATTKVGSKNVIPNTDTLQIVSAAPVCPGVFNLAASLTSLAGDITLNGSCPGGIDDGAVLLVSNCSQGEIFIKTGGANQTIERDNSTAFTDKNSNSISNSSDQFQALYGLDATVMKPVVFTYFVAQGQNQNNALFRRENDQSFELIANVEDFQVEFGIDNDDDLAVEQFVAPAAVADPQQIIAVRTTITVASEELVQGNQLNRTYTATTNIRNRTAPGG</sequence>
<accession>A0AAV3TYG5</accession>
<evidence type="ECO:0000313" key="2">
    <source>
        <dbReference type="EMBL" id="GAA4932752.1"/>
    </source>
</evidence>
<evidence type="ECO:0000313" key="3">
    <source>
        <dbReference type="Proteomes" id="UP001409585"/>
    </source>
</evidence>
<name>A0AAV3TYG5_9ALTE</name>
<dbReference type="NCBIfam" id="TIGR02532">
    <property type="entry name" value="IV_pilin_GFxxxE"/>
    <property type="match status" value="1"/>
</dbReference>
<dbReference type="SUPFAM" id="SSF54523">
    <property type="entry name" value="Pili subunits"/>
    <property type="match status" value="1"/>
</dbReference>
<dbReference type="InterPro" id="IPR032092">
    <property type="entry name" value="PilW"/>
</dbReference>
<proteinExistence type="predicted"/>
<dbReference type="AlphaFoldDB" id="A0AAV3TYG5"/>
<evidence type="ECO:0008006" key="4">
    <source>
        <dbReference type="Google" id="ProtNLM"/>
    </source>
</evidence>
<keyword evidence="1" id="KW-0472">Membrane</keyword>
<dbReference type="RefSeq" id="WP_345417029.1">
    <property type="nucleotide sequence ID" value="NZ_AP031496.1"/>
</dbReference>
<dbReference type="PROSITE" id="PS00409">
    <property type="entry name" value="PROKAR_NTER_METHYL"/>
    <property type="match status" value="1"/>
</dbReference>
<dbReference type="InterPro" id="IPR045584">
    <property type="entry name" value="Pilin-like"/>
</dbReference>
<comment type="caution">
    <text evidence="2">The sequence shown here is derived from an EMBL/GenBank/DDBJ whole genome shotgun (WGS) entry which is preliminary data.</text>
</comment>
<keyword evidence="1" id="KW-1133">Transmembrane helix</keyword>
<protein>
    <recommendedName>
        <fullName evidence="4">Prepilin-type N-terminal cleavage/methylation domain-containing protein</fullName>
    </recommendedName>
</protein>
<dbReference type="Proteomes" id="UP001409585">
    <property type="component" value="Unassembled WGS sequence"/>
</dbReference>
<dbReference type="InterPro" id="IPR012902">
    <property type="entry name" value="N_methyl_site"/>
</dbReference>
<evidence type="ECO:0000256" key="1">
    <source>
        <dbReference type="SAM" id="Phobius"/>
    </source>
</evidence>
<feature type="transmembrane region" description="Helical" evidence="1">
    <location>
        <begin position="12"/>
        <end position="35"/>
    </location>
</feature>